<name>A0A9K3PK81_9STRA</name>
<evidence type="ECO:0000313" key="2">
    <source>
        <dbReference type="Proteomes" id="UP000693970"/>
    </source>
</evidence>
<protein>
    <submittedName>
        <fullName evidence="1">Uncharacterized protein</fullName>
    </submittedName>
</protein>
<comment type="caution">
    <text evidence="1">The sequence shown here is derived from an EMBL/GenBank/DDBJ whole genome shotgun (WGS) entry which is preliminary data.</text>
</comment>
<proteinExistence type="predicted"/>
<gene>
    <name evidence="1" type="ORF">IV203_016689</name>
</gene>
<evidence type="ECO:0000313" key="1">
    <source>
        <dbReference type="EMBL" id="KAG7347984.1"/>
    </source>
</evidence>
<reference evidence="1" key="1">
    <citation type="journal article" date="2021" name="Sci. Rep.">
        <title>Diploid genomic architecture of Nitzschia inconspicua, an elite biomass production diatom.</title>
        <authorList>
            <person name="Oliver A."/>
            <person name="Podell S."/>
            <person name="Pinowska A."/>
            <person name="Traller J.C."/>
            <person name="Smith S.R."/>
            <person name="McClure R."/>
            <person name="Beliaev A."/>
            <person name="Bohutskyi P."/>
            <person name="Hill E.A."/>
            <person name="Rabines A."/>
            <person name="Zheng H."/>
            <person name="Allen L.Z."/>
            <person name="Kuo A."/>
            <person name="Grigoriev I.V."/>
            <person name="Allen A.E."/>
            <person name="Hazlebeck D."/>
            <person name="Allen E.E."/>
        </authorList>
    </citation>
    <scope>NUCLEOTIDE SEQUENCE</scope>
    <source>
        <strain evidence="1">Hildebrandi</strain>
    </source>
</reference>
<organism evidence="1 2">
    <name type="scientific">Nitzschia inconspicua</name>
    <dbReference type="NCBI Taxonomy" id="303405"/>
    <lineage>
        <taxon>Eukaryota</taxon>
        <taxon>Sar</taxon>
        <taxon>Stramenopiles</taxon>
        <taxon>Ochrophyta</taxon>
        <taxon>Bacillariophyta</taxon>
        <taxon>Bacillariophyceae</taxon>
        <taxon>Bacillariophycidae</taxon>
        <taxon>Bacillariales</taxon>
        <taxon>Bacillariaceae</taxon>
        <taxon>Nitzschia</taxon>
    </lineage>
</organism>
<sequence length="394" mass="43077">MLTLSSQQLALVNKVKFRFCDPHLGEKYNVETLASSLFEIAEPKGSVKVIANSLSIVSIPQDVMYRMRKTLLSAMSSSCMDPIERVYLSKWCDSFIFMNSRGKAIRHSSHVREAIVEAAHAKETSVSIIIDSSACVKIPKRFAPIATASTNPSTARSSILSTPLRRSLRNEVAADVTSTIGRPPLAPKSGNSPIMQSARKKSPFKLSPCIKKTLPLSLTLASNEEVPSSKIKILSVSNIAIDEDKDDEEMIDVEPIPLNALHNDNVHSFSMDDLLEDFVNGDALMLAYPDADDISPFLVSADDDDGLLPFNVSFHSMIDCGPTSPERKDDNTTNNTHCFLLPSFFDESTSLTASHCDNCLGDSSLFNSQERDMLQLLQSVVDIVDSTILDASAA</sequence>
<keyword evidence="2" id="KW-1185">Reference proteome</keyword>
<accession>A0A9K3PK81</accession>
<dbReference type="Proteomes" id="UP000693970">
    <property type="component" value="Unassembled WGS sequence"/>
</dbReference>
<dbReference type="AlphaFoldDB" id="A0A9K3PK81"/>
<dbReference type="EMBL" id="JAGRRH010000020">
    <property type="protein sequence ID" value="KAG7347984.1"/>
    <property type="molecule type" value="Genomic_DNA"/>
</dbReference>
<reference evidence="1" key="2">
    <citation type="submission" date="2021-04" db="EMBL/GenBank/DDBJ databases">
        <authorList>
            <person name="Podell S."/>
        </authorList>
    </citation>
    <scope>NUCLEOTIDE SEQUENCE</scope>
    <source>
        <strain evidence="1">Hildebrandi</strain>
    </source>
</reference>